<dbReference type="Proteomes" id="UP000318447">
    <property type="component" value="Unassembled WGS sequence"/>
</dbReference>
<feature type="compositionally biased region" description="Low complexity" evidence="1">
    <location>
        <begin position="880"/>
        <end position="897"/>
    </location>
</feature>
<protein>
    <submittedName>
        <fullName evidence="2">Uncharacterized protein</fullName>
    </submittedName>
</protein>
<gene>
    <name evidence="2" type="ORF">CGC21_0395</name>
</gene>
<dbReference type="EMBL" id="RHLC01000034">
    <property type="protein sequence ID" value="TPP49106.1"/>
    <property type="molecule type" value="Genomic_DNA"/>
</dbReference>
<dbReference type="VEuPathDB" id="TriTrypDB:LDHU3_08.0560"/>
<feature type="region of interest" description="Disordered" evidence="1">
    <location>
        <begin position="514"/>
        <end position="533"/>
    </location>
</feature>
<feature type="region of interest" description="Disordered" evidence="1">
    <location>
        <begin position="260"/>
        <end position="354"/>
    </location>
</feature>
<dbReference type="VEuPathDB" id="TriTrypDB:LdCL_080009900"/>
<feature type="region of interest" description="Disordered" evidence="1">
    <location>
        <begin position="756"/>
        <end position="797"/>
    </location>
</feature>
<dbReference type="VEuPathDB" id="TriTrypDB:LdBPK_080510.1"/>
<dbReference type="VEuPathDB" id="TriTrypDB:LdCL_080010000"/>
<comment type="caution">
    <text evidence="2">The sequence shown here is derived from an EMBL/GenBank/DDBJ whole genome shotgun (WGS) entry which is preliminary data.</text>
</comment>
<feature type="compositionally biased region" description="Polar residues" evidence="1">
    <location>
        <begin position="778"/>
        <end position="789"/>
    </location>
</feature>
<feature type="compositionally biased region" description="Gly residues" evidence="1">
    <location>
        <begin position="266"/>
        <end position="280"/>
    </location>
</feature>
<dbReference type="VEuPathDB" id="TriTrypDB:LdBPK_080500.1"/>
<organism evidence="2 3">
    <name type="scientific">Leishmania donovani</name>
    <dbReference type="NCBI Taxonomy" id="5661"/>
    <lineage>
        <taxon>Eukaryota</taxon>
        <taxon>Discoba</taxon>
        <taxon>Euglenozoa</taxon>
        <taxon>Kinetoplastea</taxon>
        <taxon>Metakinetoplastina</taxon>
        <taxon>Trypanosomatida</taxon>
        <taxon>Trypanosomatidae</taxon>
        <taxon>Leishmaniinae</taxon>
        <taxon>Leishmania</taxon>
    </lineage>
</organism>
<name>A0A504XJN8_LEIDO</name>
<feature type="compositionally biased region" description="Gly residues" evidence="1">
    <location>
        <begin position="935"/>
        <end position="947"/>
    </location>
</feature>
<dbReference type="VEuPathDB" id="TriTrypDB:LdBPK_080490.1"/>
<dbReference type="VEuPathDB" id="TriTrypDB:LDHU3_08.0550"/>
<reference evidence="3" key="1">
    <citation type="submission" date="2019-02" db="EMBL/GenBank/DDBJ databases">
        <title>FDA dAtabase for Regulatory Grade micrObial Sequences (FDA-ARGOS): Supporting development and validation of Infectious Disease Dx tests.</title>
        <authorList>
            <person name="Duncan R."/>
            <person name="Fisher C."/>
            <person name="Tallon L."/>
            <person name="Sadzewicz L."/>
            <person name="Sengamalay N."/>
            <person name="Ott S."/>
            <person name="Godinez A."/>
            <person name="Nagaraj S."/>
            <person name="Vavikolanu K."/>
            <person name="Nadendla S."/>
            <person name="Aluvathingal J."/>
            <person name="Sichtig H."/>
        </authorList>
    </citation>
    <scope>NUCLEOTIDE SEQUENCE [LARGE SCALE GENOMIC DNA]</scope>
    <source>
        <strain evidence="3">FDAARGOS_361</strain>
    </source>
</reference>
<evidence type="ECO:0000313" key="3">
    <source>
        <dbReference type="Proteomes" id="UP000318447"/>
    </source>
</evidence>
<dbReference type="AlphaFoldDB" id="A0A504XJN8"/>
<feature type="region of interest" description="Disordered" evidence="1">
    <location>
        <begin position="925"/>
        <end position="955"/>
    </location>
</feature>
<feature type="compositionally biased region" description="Polar residues" evidence="1">
    <location>
        <begin position="646"/>
        <end position="656"/>
    </location>
</feature>
<feature type="region of interest" description="Disordered" evidence="1">
    <location>
        <begin position="703"/>
        <end position="727"/>
    </location>
</feature>
<accession>A0A504XJN8</accession>
<proteinExistence type="predicted"/>
<dbReference type="VEuPathDB" id="TriTrypDB:LDHU3_08.0570"/>
<dbReference type="VEuPathDB" id="TriTrypDB:LdCL_080009800"/>
<evidence type="ECO:0000256" key="1">
    <source>
        <dbReference type="SAM" id="MobiDB-lite"/>
    </source>
</evidence>
<sequence length="1076" mass="111504">MAQLTRDEVHTYAEAMIAAIKTPAFQERVRAAMSREPTPTDAEAVMKRYEEVQADYFTNHYNAEAGGICSSVSAGAVGRGTGDACGRAKSSQDASGVLAQQVDNMSLEKASDAPKLDGVEIVEQLKNAVRMYKEKETVRLITELCLLIESQVTALPAAVPALKHLYSNSVYGSSAMEQAQAASARAGGGENVLPVAHPSPQVMQMMDMAMRTLSPKQRETLERVQRATMNGSPPLPEDMQDMLLIQRQLGAFMQTMQRFGQMPSGRGRGSGGRGGCGGRGAPETGAAAECRRAHNSGNGGSTGSDSSGNKRWNGSRTSAATTDAPPCLVMPTTAAVRASRVPNTHDRETDEDEADMLQRFSNVSERQSARGMSPPPSPSRAFDGTGDAECAMHMPPAQHGGRAAVSLERVPVSVLPVCALDKTAGASSPAQASPPSQSVRSFSSTLLSQLLLAEAARAEAAAVTVAQQQCHNSVDDGSYASAAPFCASTPSQDSQLPPRMTAMETTRLYRHHRGSGAASLHEQLPESPSSVAASPARLPMDYLAVSIGVVPLPGSETPHGSAAPRKRSRWWPWSLTAPTVTPNAATGVVGEAACDTASRITRVDGNAAEASWLTVHGDPTVSVHQLRPLRFYTSGQQHTAGAAAGRSSTSPTLKQPTGVTATAVADNVVSIEPSSRTMDVLGWSGVFADVPLALPGAQPTNLPGATGSVVKGSKGVHARGGDRDGSSQSEALFCSGVASISHAFFVADAAVAQSSSASTSTSTGATARAAPRLRKGSLSRTSVTSSPVGASNPRRHASAATSWRAQLLHLATQEAYTAATLLRLLPSTAPADARDGVQPNQLLLGTAAPPPAPCGAGAAGGARVQTAQTARMARRSAYDASAPTAPAATTEAASPPTHTIKWTSYGELWEGLLARLPLVNGANDAAKPTPATGGNSDGNGITGGGKRCGGESAGHRGDKKAAVAAALAHGGAKAGDMNSPATDVSSMLSNDWRSFFLHRRLSGTATAGGRTCTAAPPQGHQAAARPQRRRLDNLTCSPYMTHAEQRAIRRYTAAAIASVPSGVRRGLSTICVLDFL</sequence>
<feature type="region of interest" description="Disordered" evidence="1">
    <location>
        <begin position="637"/>
        <end position="656"/>
    </location>
</feature>
<feature type="region of interest" description="Disordered" evidence="1">
    <location>
        <begin position="364"/>
        <end position="383"/>
    </location>
</feature>
<feature type="region of interest" description="Disordered" evidence="1">
    <location>
        <begin position="865"/>
        <end position="898"/>
    </location>
</feature>
<evidence type="ECO:0000313" key="2">
    <source>
        <dbReference type="EMBL" id="TPP49106.1"/>
    </source>
</evidence>
<feature type="compositionally biased region" description="Low complexity" evidence="1">
    <location>
        <begin position="756"/>
        <end position="770"/>
    </location>
</feature>
<feature type="compositionally biased region" description="Polar residues" evidence="1">
    <location>
        <begin position="310"/>
        <end position="321"/>
    </location>
</feature>